<dbReference type="InterPro" id="IPR036873">
    <property type="entry name" value="Rhodanese-like_dom_sf"/>
</dbReference>
<evidence type="ECO:0000313" key="3">
    <source>
        <dbReference type="Proteomes" id="UP000288058"/>
    </source>
</evidence>
<dbReference type="SMART" id="SM00450">
    <property type="entry name" value="RHOD"/>
    <property type="match status" value="1"/>
</dbReference>
<dbReference type="CDD" id="cd00158">
    <property type="entry name" value="RHOD"/>
    <property type="match status" value="1"/>
</dbReference>
<dbReference type="PANTHER" id="PTHR43031">
    <property type="entry name" value="FAD-DEPENDENT OXIDOREDUCTASE"/>
    <property type="match status" value="1"/>
</dbReference>
<organism evidence="2 3">
    <name type="scientific">Idiomarina ramblicola</name>
    <dbReference type="NCBI Taxonomy" id="263724"/>
    <lineage>
        <taxon>Bacteria</taxon>
        <taxon>Pseudomonadati</taxon>
        <taxon>Pseudomonadota</taxon>
        <taxon>Gammaproteobacteria</taxon>
        <taxon>Alteromonadales</taxon>
        <taxon>Idiomarinaceae</taxon>
        <taxon>Idiomarina</taxon>
    </lineage>
</organism>
<reference evidence="3" key="1">
    <citation type="journal article" date="2018" name="Front. Microbiol.">
        <title>Genome-Based Analysis Reveals the Taxonomy and Diversity of the Family Idiomarinaceae.</title>
        <authorList>
            <person name="Liu Y."/>
            <person name="Lai Q."/>
            <person name="Shao Z."/>
        </authorList>
    </citation>
    <scope>NUCLEOTIDE SEQUENCE [LARGE SCALE GENOMIC DNA]</scope>
    <source>
        <strain evidence="3">R22</strain>
    </source>
</reference>
<dbReference type="Proteomes" id="UP000288058">
    <property type="component" value="Unassembled WGS sequence"/>
</dbReference>
<keyword evidence="3" id="KW-1185">Reference proteome</keyword>
<dbReference type="InterPro" id="IPR001763">
    <property type="entry name" value="Rhodanese-like_dom"/>
</dbReference>
<dbReference type="RefSeq" id="WP_126781208.1">
    <property type="nucleotide sequence ID" value="NZ_PIQC01000004.1"/>
</dbReference>
<feature type="domain" description="Rhodanese" evidence="1">
    <location>
        <begin position="50"/>
        <end position="141"/>
    </location>
</feature>
<name>A0A432YZW6_9GAMM</name>
<accession>A0A432YZW6</accession>
<evidence type="ECO:0000313" key="2">
    <source>
        <dbReference type="EMBL" id="RUO69459.1"/>
    </source>
</evidence>
<dbReference type="Pfam" id="PF00581">
    <property type="entry name" value="Rhodanese"/>
    <property type="match status" value="1"/>
</dbReference>
<proteinExistence type="predicted"/>
<dbReference type="InterPro" id="IPR050229">
    <property type="entry name" value="GlpE_sulfurtransferase"/>
</dbReference>
<protein>
    <submittedName>
        <fullName evidence="2">Rhodanese-like domain-containing protein</fullName>
    </submittedName>
</protein>
<dbReference type="Gene3D" id="3.40.250.10">
    <property type="entry name" value="Rhodanese-like domain"/>
    <property type="match status" value="1"/>
</dbReference>
<dbReference type="OrthoDB" id="9808735at2"/>
<comment type="caution">
    <text evidence="2">The sequence shown here is derived from an EMBL/GenBank/DDBJ whole genome shotgun (WGS) entry which is preliminary data.</text>
</comment>
<evidence type="ECO:0000259" key="1">
    <source>
        <dbReference type="PROSITE" id="PS50206"/>
    </source>
</evidence>
<dbReference type="EMBL" id="PIQC01000004">
    <property type="protein sequence ID" value="RUO69459.1"/>
    <property type="molecule type" value="Genomic_DNA"/>
</dbReference>
<sequence length="143" mass="15688">MQEIFEFVKSNPMMSGVWVVLLIALIVTSVRSAMSPTKNLEPQEATVWVNRGNGVFVDIRSKDEFKKGHIHGSVSLPMEKIKQKELSSIEKFKEAPIVIVCATGMTAKSAVSQLTAEGFSQVAVLQGGINTWRSAKLPVSQKK</sequence>
<dbReference type="PROSITE" id="PS50206">
    <property type="entry name" value="RHODANESE_3"/>
    <property type="match status" value="1"/>
</dbReference>
<gene>
    <name evidence="2" type="ORF">CWI78_05950</name>
</gene>
<dbReference type="PANTHER" id="PTHR43031:SF18">
    <property type="entry name" value="RHODANESE-RELATED SULFURTRANSFERASES"/>
    <property type="match status" value="1"/>
</dbReference>
<dbReference type="SUPFAM" id="SSF52821">
    <property type="entry name" value="Rhodanese/Cell cycle control phosphatase"/>
    <property type="match status" value="1"/>
</dbReference>
<dbReference type="AlphaFoldDB" id="A0A432YZW6"/>